<evidence type="ECO:0000256" key="1">
    <source>
        <dbReference type="ARBA" id="ARBA00007345"/>
    </source>
</evidence>
<name>A0A7T9DKF2_9ARCH</name>
<evidence type="ECO:0000256" key="3">
    <source>
        <dbReference type="ARBA" id="ARBA00023274"/>
    </source>
</evidence>
<dbReference type="GO" id="GO:0000028">
    <property type="term" value="P:ribosomal small subunit assembly"/>
    <property type="evidence" value="ECO:0007669"/>
    <property type="project" value="TreeGrafter"/>
</dbReference>
<dbReference type="AlphaFoldDB" id="A0A7T9DKF2"/>
<comment type="similarity">
    <text evidence="1 4 5">Belongs to the universal ribosomal protein uS19 family.</text>
</comment>
<keyword evidence="4" id="KW-0699">rRNA-binding</keyword>
<dbReference type="PIRSF" id="PIRSF002144">
    <property type="entry name" value="Ribosomal_S19"/>
    <property type="match status" value="1"/>
</dbReference>
<evidence type="ECO:0000256" key="5">
    <source>
        <dbReference type="RuleBase" id="RU003485"/>
    </source>
</evidence>
<dbReference type="Pfam" id="PF00203">
    <property type="entry name" value="Ribosomal_S19"/>
    <property type="match status" value="1"/>
</dbReference>
<dbReference type="SUPFAM" id="SSF54570">
    <property type="entry name" value="Ribosomal protein S19"/>
    <property type="match status" value="1"/>
</dbReference>
<accession>A0A7T9DKF2</accession>
<evidence type="ECO:0000313" key="6">
    <source>
        <dbReference type="EMBL" id="QQR92958.1"/>
    </source>
</evidence>
<dbReference type="PRINTS" id="PR00975">
    <property type="entry name" value="RIBOSOMALS19"/>
</dbReference>
<dbReference type="GO" id="GO:0019843">
    <property type="term" value="F:rRNA binding"/>
    <property type="evidence" value="ECO:0007669"/>
    <property type="project" value="UniProtKB-UniRule"/>
</dbReference>
<dbReference type="GO" id="GO:0003735">
    <property type="term" value="F:structural constituent of ribosome"/>
    <property type="evidence" value="ECO:0007669"/>
    <property type="project" value="InterPro"/>
</dbReference>
<protein>
    <recommendedName>
        <fullName evidence="4">Small ribosomal subunit protein uS19</fullName>
    </recommendedName>
</protein>
<gene>
    <name evidence="4" type="primary">rps19p</name>
    <name evidence="6" type="ORF">IPJ89_01795</name>
</gene>
<dbReference type="Proteomes" id="UP000596004">
    <property type="component" value="Chromosome"/>
</dbReference>
<reference evidence="6" key="1">
    <citation type="submission" date="2020-11" db="EMBL/GenBank/DDBJ databases">
        <title>Connecting structure to function with the recovery of over 1000 high-quality activated sludge metagenome-assembled genomes encoding full-length rRNA genes using long-read sequencing.</title>
        <authorList>
            <person name="Singleton C.M."/>
            <person name="Petriglieri F."/>
            <person name="Kristensen J.M."/>
            <person name="Kirkegaard R.H."/>
            <person name="Michaelsen T.Y."/>
            <person name="Andersen M.H."/>
            <person name="Karst S.M."/>
            <person name="Dueholm M.S."/>
            <person name="Nielsen P.H."/>
            <person name="Albertsen M."/>
        </authorList>
    </citation>
    <scope>NUCLEOTIDE SEQUENCE</scope>
    <source>
        <strain evidence="6">Fred_18-Q3-R57-64_BAT3C.431</strain>
    </source>
</reference>
<organism evidence="6">
    <name type="scientific">Candidatus Iainarchaeum sp</name>
    <dbReference type="NCBI Taxonomy" id="3101447"/>
    <lineage>
        <taxon>Archaea</taxon>
        <taxon>Candidatus Iainarchaeota</taxon>
        <taxon>Candidatus Iainarchaeia</taxon>
        <taxon>Candidatus Iainarchaeales</taxon>
        <taxon>Candidatus Iainarchaeaceae</taxon>
        <taxon>Candidatus Iainarchaeum</taxon>
    </lineage>
</organism>
<dbReference type="InterPro" id="IPR023575">
    <property type="entry name" value="Ribosomal_uS19_SF"/>
</dbReference>
<dbReference type="InterPro" id="IPR002222">
    <property type="entry name" value="Ribosomal_uS19"/>
</dbReference>
<dbReference type="GO" id="GO:0022627">
    <property type="term" value="C:cytosolic small ribosomal subunit"/>
    <property type="evidence" value="ECO:0007669"/>
    <property type="project" value="TreeGrafter"/>
</dbReference>
<proteinExistence type="inferred from homology"/>
<dbReference type="HAMAP" id="MF_00531">
    <property type="entry name" value="Ribosomal_uS19"/>
    <property type="match status" value="1"/>
</dbReference>
<sequence length="138" mass="15508">MAKDFTFRGKTLPELQQMPLQDFAKLCKARIRRSLERSAVNEDFKKFHARVQKGHELLKAGKLPVNKPIKTTLREFPILPQMVGLKIAVHKGNAFESFDVQPEMLGHRVGEYILTRKTVKHGKAGIGASKSSTAITAR</sequence>
<dbReference type="PANTHER" id="PTHR11880">
    <property type="entry name" value="RIBOSOMAL PROTEIN S19P FAMILY MEMBER"/>
    <property type="match status" value="1"/>
</dbReference>
<keyword evidence="2 4" id="KW-0689">Ribosomal protein</keyword>
<dbReference type="GO" id="GO:0006412">
    <property type="term" value="P:translation"/>
    <property type="evidence" value="ECO:0007669"/>
    <property type="project" value="UniProtKB-UniRule"/>
</dbReference>
<keyword evidence="4" id="KW-0694">RNA-binding</keyword>
<dbReference type="Gene3D" id="3.30.860.10">
    <property type="entry name" value="30s Ribosomal Protein S19, Chain A"/>
    <property type="match status" value="1"/>
</dbReference>
<comment type="function">
    <text evidence="4">Protein S19 forms a complex with S13 that binds strongly to the 16S ribosomal RNA.</text>
</comment>
<evidence type="ECO:0000256" key="4">
    <source>
        <dbReference type="HAMAP-Rule" id="MF_00531"/>
    </source>
</evidence>
<dbReference type="EMBL" id="CP064981">
    <property type="protein sequence ID" value="QQR92958.1"/>
    <property type="molecule type" value="Genomic_DNA"/>
</dbReference>
<keyword evidence="3 4" id="KW-0687">Ribonucleoprotein</keyword>
<dbReference type="PANTHER" id="PTHR11880:SF2">
    <property type="entry name" value="SMALL RIBOSOMAL SUBUNIT PROTEIN US19"/>
    <property type="match status" value="1"/>
</dbReference>
<evidence type="ECO:0000256" key="2">
    <source>
        <dbReference type="ARBA" id="ARBA00022980"/>
    </source>
</evidence>